<feature type="domain" description="ELK" evidence="10">
    <location>
        <begin position="248"/>
        <end position="268"/>
    </location>
</feature>
<feature type="DNA-binding region" description="Homeobox; TALE-type" evidence="6">
    <location>
        <begin position="269"/>
        <end position="332"/>
    </location>
</feature>
<keyword evidence="2 6" id="KW-0238">DNA-binding</keyword>
<keyword evidence="3 6" id="KW-0371">Homeobox</keyword>
<dbReference type="GO" id="GO:0009888">
    <property type="term" value="P:tissue development"/>
    <property type="evidence" value="ECO:0007669"/>
    <property type="project" value="UniProtKB-ARBA"/>
</dbReference>
<dbReference type="InterPro" id="IPR017970">
    <property type="entry name" value="Homeobox_CS"/>
</dbReference>
<dbReference type="CDD" id="cd00086">
    <property type="entry name" value="homeodomain"/>
    <property type="match status" value="1"/>
</dbReference>
<comment type="subcellular location">
    <subcellularLocation>
        <location evidence="1 6">Nucleus</location>
    </subcellularLocation>
</comment>
<reference evidence="11" key="1">
    <citation type="submission" date="2025-05" db="UniProtKB">
        <authorList>
            <consortium name="RefSeq"/>
        </authorList>
    </citation>
    <scope>NUCLEOTIDE SEQUENCE [LARGE SCALE GENOMIC DNA]</scope>
</reference>
<dbReference type="AlphaFoldDB" id="A0A6P3ZKM7"/>
<feature type="domain" description="Homeobox" evidence="9">
    <location>
        <begin position="268"/>
        <end position="331"/>
    </location>
</feature>
<comment type="function">
    <text evidence="5">Probably binds to the DNA sequence 5'-TGAC-3'.</text>
</comment>
<dbReference type="PANTHER" id="PTHR11850">
    <property type="entry name" value="HOMEOBOX PROTEIN TRANSCRIPTION FACTORS"/>
    <property type="match status" value="1"/>
</dbReference>
<dbReference type="Pfam" id="PF05920">
    <property type="entry name" value="Homeobox_KN"/>
    <property type="match status" value="1"/>
</dbReference>
<dbReference type="InterPro" id="IPR050224">
    <property type="entry name" value="TALE_homeobox"/>
</dbReference>
<dbReference type="PROSITE" id="PS50071">
    <property type="entry name" value="HOMEOBOX_2"/>
    <property type="match status" value="1"/>
</dbReference>
<dbReference type="FunCoup" id="A0A6P3ZKM7">
    <property type="interactions" value="223"/>
</dbReference>
<protein>
    <submittedName>
        <fullName evidence="12">Homeobox protein SBH1</fullName>
    </submittedName>
</protein>
<dbReference type="Proteomes" id="UP001652623">
    <property type="component" value="Chromosome 1"/>
</dbReference>
<dbReference type="Gene3D" id="1.10.10.60">
    <property type="entry name" value="Homeodomain-like"/>
    <property type="match status" value="1"/>
</dbReference>
<accession>A0A6P3ZKM7</accession>
<dbReference type="GO" id="GO:0003677">
    <property type="term" value="F:DNA binding"/>
    <property type="evidence" value="ECO:0007669"/>
    <property type="project" value="UniProtKB-UniRule"/>
</dbReference>
<gene>
    <name evidence="12" type="primary">LOC107415616</name>
</gene>
<evidence type="ECO:0000256" key="1">
    <source>
        <dbReference type="ARBA" id="ARBA00004123"/>
    </source>
</evidence>
<dbReference type="GeneID" id="107415616"/>
<name>A0A6P3ZKM7_ZIZJJ</name>
<dbReference type="RefSeq" id="XP_015879463.1">
    <property type="nucleotide sequence ID" value="XM_016023977.4"/>
</dbReference>
<evidence type="ECO:0000313" key="11">
    <source>
        <dbReference type="Proteomes" id="UP001652623"/>
    </source>
</evidence>
<dbReference type="Pfam" id="PF03789">
    <property type="entry name" value="ELK"/>
    <property type="match status" value="1"/>
</dbReference>
<dbReference type="InterPro" id="IPR001356">
    <property type="entry name" value="HD"/>
</dbReference>
<feature type="compositionally biased region" description="Low complexity" evidence="8">
    <location>
        <begin position="66"/>
        <end position="82"/>
    </location>
</feature>
<dbReference type="GO" id="GO:0005634">
    <property type="term" value="C:nucleus"/>
    <property type="evidence" value="ECO:0007669"/>
    <property type="project" value="UniProtKB-SubCell"/>
</dbReference>
<dbReference type="SMART" id="SM01255">
    <property type="entry name" value="KNOX1"/>
    <property type="match status" value="1"/>
</dbReference>
<keyword evidence="4 6" id="KW-0539">Nucleus</keyword>
<proteinExistence type="inferred from homology"/>
<evidence type="ECO:0000256" key="6">
    <source>
        <dbReference type="PROSITE-ProRule" id="PRU00108"/>
    </source>
</evidence>
<evidence type="ECO:0000256" key="2">
    <source>
        <dbReference type="ARBA" id="ARBA00023125"/>
    </source>
</evidence>
<evidence type="ECO:0000256" key="5">
    <source>
        <dbReference type="ARBA" id="ARBA00056727"/>
    </source>
</evidence>
<dbReference type="SUPFAM" id="SSF46689">
    <property type="entry name" value="Homeodomain-like"/>
    <property type="match status" value="1"/>
</dbReference>
<evidence type="ECO:0000256" key="7">
    <source>
        <dbReference type="PROSITE-ProRule" id="PRU00559"/>
    </source>
</evidence>
<dbReference type="SMART" id="SM00389">
    <property type="entry name" value="HOX"/>
    <property type="match status" value="1"/>
</dbReference>
<dbReference type="KEGG" id="zju:107415616"/>
<dbReference type="PROSITE" id="PS00027">
    <property type="entry name" value="HOMEOBOX_1"/>
    <property type="match status" value="1"/>
</dbReference>
<dbReference type="InterPro" id="IPR008422">
    <property type="entry name" value="KN_HD"/>
</dbReference>
<dbReference type="InterPro" id="IPR009057">
    <property type="entry name" value="Homeodomain-like_sf"/>
</dbReference>
<evidence type="ECO:0000256" key="8">
    <source>
        <dbReference type="SAM" id="MobiDB-lite"/>
    </source>
</evidence>
<dbReference type="InterPro" id="IPR005541">
    <property type="entry name" value="KNOX2"/>
</dbReference>
<dbReference type="InParanoid" id="A0A6P3ZKM7"/>
<evidence type="ECO:0000259" key="9">
    <source>
        <dbReference type="PROSITE" id="PS50071"/>
    </source>
</evidence>
<keyword evidence="11" id="KW-1185">Reference proteome</keyword>
<dbReference type="SMART" id="SM01188">
    <property type="entry name" value="ELK"/>
    <property type="match status" value="1"/>
</dbReference>
<dbReference type="SMART" id="SM01256">
    <property type="entry name" value="KNOX2"/>
    <property type="match status" value="1"/>
</dbReference>
<evidence type="ECO:0000256" key="4">
    <source>
        <dbReference type="ARBA" id="ARBA00023242"/>
    </source>
</evidence>
<evidence type="ECO:0000313" key="12">
    <source>
        <dbReference type="RefSeq" id="XP_015879463.1"/>
    </source>
</evidence>
<dbReference type="Pfam" id="PF03790">
    <property type="entry name" value="KNOX1"/>
    <property type="match status" value="1"/>
</dbReference>
<feature type="region of interest" description="Disordered" evidence="8">
    <location>
        <begin position="66"/>
        <end position="89"/>
    </location>
</feature>
<reference evidence="12" key="2">
    <citation type="submission" date="2025-08" db="UniProtKB">
        <authorList>
            <consortium name="RefSeq"/>
        </authorList>
    </citation>
    <scope>IDENTIFICATION</scope>
    <source>
        <tissue evidence="12">Seedling</tissue>
    </source>
</reference>
<dbReference type="PROSITE" id="PS51213">
    <property type="entry name" value="ELK"/>
    <property type="match status" value="1"/>
</dbReference>
<comment type="similarity">
    <text evidence="7">Belongs to the TALE/KNOX homeobox family.</text>
</comment>
<dbReference type="InterPro" id="IPR005540">
    <property type="entry name" value="KNOX1"/>
</dbReference>
<organism evidence="11 12">
    <name type="scientific">Ziziphus jujuba</name>
    <name type="common">Chinese jujube</name>
    <name type="synonym">Ziziphus sativa</name>
    <dbReference type="NCBI Taxonomy" id="326968"/>
    <lineage>
        <taxon>Eukaryota</taxon>
        <taxon>Viridiplantae</taxon>
        <taxon>Streptophyta</taxon>
        <taxon>Embryophyta</taxon>
        <taxon>Tracheophyta</taxon>
        <taxon>Spermatophyta</taxon>
        <taxon>Magnoliopsida</taxon>
        <taxon>eudicotyledons</taxon>
        <taxon>Gunneridae</taxon>
        <taxon>Pentapetalae</taxon>
        <taxon>rosids</taxon>
        <taxon>fabids</taxon>
        <taxon>Rosales</taxon>
        <taxon>Rhamnaceae</taxon>
        <taxon>Paliureae</taxon>
        <taxon>Ziziphus</taxon>
    </lineage>
</organism>
<evidence type="ECO:0000256" key="3">
    <source>
        <dbReference type="ARBA" id="ARBA00023155"/>
    </source>
</evidence>
<sequence length="367" mass="41425">MEGVSNGTSSCMMSFGENTSNGEVCPMMMMMPLMPPSHHDHHQHHPINPNTNCPYLPIATTTSINNINQDQNNNRNTSSSSSFVLDHNNSSSSNPAAGCYFMENNNDCSNSSVKAKIMAHPHYQRLLAAYVNCQKVGAPPEVVARLEEACASAATMGHMSTGMGCIGEDPALDQFMEAYCEMLTKYEQELSKPFKEAMLFLQRIDCQFKSLTVSSDSGCGEAMDKNGSSEEEVDVNNNFIDPQAEDRELKGQLLRKYSGYLGSLKQEFMKKRKKGKLPKEARQQLLDWWSRHYKWPYPSESQKLALAESTGLDQKQINNWFINQRKRHWKPSEDMQFVVMDATHPHHYYMDNVLGNPFPMDISPALL</sequence>
<dbReference type="FunFam" id="1.10.10.60:FF:000076">
    <property type="entry name" value="Homeobox protein knotted-1-like 2"/>
    <property type="match status" value="1"/>
</dbReference>
<dbReference type="Pfam" id="PF03791">
    <property type="entry name" value="KNOX2"/>
    <property type="match status" value="1"/>
</dbReference>
<evidence type="ECO:0000259" key="10">
    <source>
        <dbReference type="PROSITE" id="PS51213"/>
    </source>
</evidence>
<dbReference type="GO" id="GO:0000981">
    <property type="term" value="F:DNA-binding transcription factor activity, RNA polymerase II-specific"/>
    <property type="evidence" value="ECO:0007669"/>
    <property type="project" value="InterPro"/>
</dbReference>
<dbReference type="InterPro" id="IPR005539">
    <property type="entry name" value="ELK_dom"/>
</dbReference>